<feature type="compositionally biased region" description="Basic and acidic residues" evidence="1">
    <location>
        <begin position="841"/>
        <end position="854"/>
    </location>
</feature>
<reference evidence="2 3" key="1">
    <citation type="submission" date="2021-06" db="EMBL/GenBank/DDBJ databases">
        <authorList>
            <person name="Kallberg Y."/>
            <person name="Tangrot J."/>
            <person name="Rosling A."/>
        </authorList>
    </citation>
    <scope>NUCLEOTIDE SEQUENCE [LARGE SCALE GENOMIC DNA]</scope>
    <source>
        <strain evidence="2 3">120-4 pot B 10/14</strain>
    </source>
</reference>
<feature type="region of interest" description="Disordered" evidence="1">
    <location>
        <begin position="309"/>
        <end position="337"/>
    </location>
</feature>
<accession>A0ABN7UY56</accession>
<evidence type="ECO:0000313" key="2">
    <source>
        <dbReference type="EMBL" id="CAG8700597.1"/>
    </source>
</evidence>
<evidence type="ECO:0000256" key="1">
    <source>
        <dbReference type="SAM" id="MobiDB-lite"/>
    </source>
</evidence>
<dbReference type="Proteomes" id="UP000789901">
    <property type="component" value="Unassembled WGS sequence"/>
</dbReference>
<feature type="region of interest" description="Disordered" evidence="1">
    <location>
        <begin position="192"/>
        <end position="213"/>
    </location>
</feature>
<comment type="caution">
    <text evidence="2">The sequence shown here is derived from an EMBL/GenBank/DDBJ whole genome shotgun (WGS) entry which is preliminary data.</text>
</comment>
<feature type="region of interest" description="Disordered" evidence="1">
    <location>
        <begin position="635"/>
        <end position="665"/>
    </location>
</feature>
<feature type="compositionally biased region" description="Polar residues" evidence="1">
    <location>
        <begin position="636"/>
        <end position="645"/>
    </location>
</feature>
<keyword evidence="3" id="KW-1185">Reference proteome</keyword>
<dbReference type="EMBL" id="CAJVQB010007288">
    <property type="protein sequence ID" value="CAG8700597.1"/>
    <property type="molecule type" value="Genomic_DNA"/>
</dbReference>
<organism evidence="2 3">
    <name type="scientific">Gigaspora margarita</name>
    <dbReference type="NCBI Taxonomy" id="4874"/>
    <lineage>
        <taxon>Eukaryota</taxon>
        <taxon>Fungi</taxon>
        <taxon>Fungi incertae sedis</taxon>
        <taxon>Mucoromycota</taxon>
        <taxon>Glomeromycotina</taxon>
        <taxon>Glomeromycetes</taxon>
        <taxon>Diversisporales</taxon>
        <taxon>Gigasporaceae</taxon>
        <taxon>Gigaspora</taxon>
    </lineage>
</organism>
<protein>
    <submittedName>
        <fullName evidence="2">27986_t:CDS:1</fullName>
    </submittedName>
</protein>
<name>A0ABN7UY56_GIGMA</name>
<feature type="compositionally biased region" description="Basic residues" evidence="1">
    <location>
        <begin position="646"/>
        <end position="659"/>
    </location>
</feature>
<evidence type="ECO:0000313" key="3">
    <source>
        <dbReference type="Proteomes" id="UP000789901"/>
    </source>
</evidence>
<gene>
    <name evidence="2" type="ORF">GMARGA_LOCUS12099</name>
</gene>
<proteinExistence type="predicted"/>
<feature type="compositionally biased region" description="Basic and acidic residues" evidence="1">
    <location>
        <begin position="202"/>
        <end position="213"/>
    </location>
</feature>
<feature type="region of interest" description="Disordered" evidence="1">
    <location>
        <begin position="829"/>
        <end position="854"/>
    </location>
</feature>
<sequence length="947" mass="108084">MRLNRTVERAIDSSIVQSGIKKRLKKMSDNISDTFERKEVVEFFAELDKEFEARQNQRNLEMSFNKYSSELLQKSGNLNTSKLSSYYMTTSAEFHEEGESTSDQSNYVSRKRRDVDFNEERTIKKQYQDGYTTPPPLDKNEQDADFAVEQDTDNMYYQELSSVKTSLNSAIERLVNSESAVNVEVPISKRPQEAVASKSTKNRNEESVEEHISQEDLLNSVNETSNTFKQIEFPTYYDKLRTIWDTYNAGTNYFVLDLRDKEILNQVHNLLEDCELESLFERLSLEDENEHMSKTAREYMMLFDQIIEESSEEEDTEDVEEEGEKDAEDVEKEGEEDAGNVVENGIKIEDEAVSEMGKIAHSLNGTAKKLRFLSNTIPIPVHDYDQSQFPDVHIIKSVSSHLDAITKMKGIVKNTTERSWTSHILAYLFFITFSFLDSVQYFSCERTISTKMDFQPTDYRADGVAEFFERPKQIPLFLLEVSGDPGDPDPDKFKTDRHKLMSEGVFALNKFMTKTELPTWNVCKTLGIFLAQAFGDELEIGQIIYIGPGLYLFSPFTIPNLIIPTYATNLEHVPRLIRTLLCLRYNVVKKIEKFKKFERSGQRRIMKPTTKYATGLSPGRLRTVTFAEFLPKETSSKVNSNGQRSVTRRRGRGRGKGRAKTPLGSESVEEVEEFVHVLLTIRTSLVETQNGKEAIPEVRLSIDNSVSAVDLSNSVVAQQNNAETKSIEGVPKVSDKGIDDFIPEEPIPKECSTFEASSMENSVNVVSDISNPRFPKKHTNTNECQKVISVTKSNVHVIKSSEVSISIPITQVTNSLGAVTSLLHETTPSFPLSHTSNSKNKISENKKPLPETDPEKEILIRNESDIDALILLLQQKFKMSKKILDKWKANIVFEFRDNTKYWKKERESMSEADFLEYKKNFEAKMGVPTTPHKKELKDKSLALIEYG</sequence>